<reference evidence="3" key="1">
    <citation type="submission" date="2015-08" db="UniProtKB">
        <authorList>
            <consortium name="WormBaseParasite"/>
        </authorList>
    </citation>
    <scope>IDENTIFICATION</scope>
</reference>
<feature type="chain" id="PRO_5005327194" evidence="1">
    <location>
        <begin position="18"/>
        <end position="106"/>
    </location>
</feature>
<accession>A0A0K0DUG4</accession>
<dbReference type="WBParaSite" id="SSTP_0000087700.1">
    <property type="protein sequence ID" value="SSTP_0000087700.1"/>
    <property type="gene ID" value="SSTP_0000087700"/>
</dbReference>
<dbReference type="WBParaSite" id="TCONS_00008456.p1">
    <property type="protein sequence ID" value="TCONS_00008456.p1"/>
    <property type="gene ID" value="XLOC_006402"/>
</dbReference>
<keyword evidence="1" id="KW-0732">Signal</keyword>
<proteinExistence type="predicted"/>
<name>A0A0K0DUG4_STRER</name>
<dbReference type="AlphaFoldDB" id="A0A0K0DUG4"/>
<evidence type="ECO:0000313" key="3">
    <source>
        <dbReference type="WBParaSite" id="SSTP_0000087700.1"/>
    </source>
</evidence>
<sequence length="106" mass="12728">MFKTFILLLFFISSINSQLLPPKNCGIIKLCNNFVDIYHIEKCIDTFIQQNPLCIEELNKLELYQNIRKRSSSYDNSYDKRNFKIFQQLRQLQRIPVGKRNSFLIY</sequence>
<organism evidence="3">
    <name type="scientific">Strongyloides stercoralis</name>
    <name type="common">Threadworm</name>
    <dbReference type="NCBI Taxonomy" id="6248"/>
    <lineage>
        <taxon>Eukaryota</taxon>
        <taxon>Metazoa</taxon>
        <taxon>Ecdysozoa</taxon>
        <taxon>Nematoda</taxon>
        <taxon>Chromadorea</taxon>
        <taxon>Rhabditida</taxon>
        <taxon>Tylenchina</taxon>
        <taxon>Panagrolaimomorpha</taxon>
        <taxon>Strongyloidoidea</taxon>
        <taxon>Strongyloididae</taxon>
        <taxon>Strongyloides</taxon>
    </lineage>
</organism>
<keyword evidence="2" id="KW-1185">Reference proteome</keyword>
<dbReference type="Proteomes" id="UP000035681">
    <property type="component" value="Unplaced"/>
</dbReference>
<protein>
    <submittedName>
        <fullName evidence="4">Saposin B-type domain-containing protein</fullName>
    </submittedName>
</protein>
<evidence type="ECO:0000256" key="1">
    <source>
        <dbReference type="SAM" id="SignalP"/>
    </source>
</evidence>
<evidence type="ECO:0000313" key="4">
    <source>
        <dbReference type="WBParaSite" id="TCONS_00008456.p1"/>
    </source>
</evidence>
<feature type="signal peptide" evidence="1">
    <location>
        <begin position="1"/>
        <end position="17"/>
    </location>
</feature>
<evidence type="ECO:0000313" key="2">
    <source>
        <dbReference type="Proteomes" id="UP000035681"/>
    </source>
</evidence>